<proteinExistence type="inferred from homology"/>
<evidence type="ECO:0000256" key="4">
    <source>
        <dbReference type="ARBA" id="ARBA00022692"/>
    </source>
</evidence>
<comment type="similarity">
    <text evidence="2 9">Belongs to the SLC41A transporter family.</text>
</comment>
<evidence type="ECO:0000313" key="11">
    <source>
        <dbReference type="EMBL" id="MDK7186748.1"/>
    </source>
</evidence>
<feature type="transmembrane region" description="Helical" evidence="9">
    <location>
        <begin position="413"/>
        <end position="433"/>
    </location>
</feature>
<evidence type="ECO:0000256" key="6">
    <source>
        <dbReference type="ARBA" id="ARBA00022989"/>
    </source>
</evidence>
<dbReference type="Gene3D" id="1.25.60.10">
    <property type="entry name" value="MgtE N-terminal domain-like"/>
    <property type="match status" value="1"/>
</dbReference>
<feature type="domain" description="CBS" evidence="10">
    <location>
        <begin position="192"/>
        <end position="248"/>
    </location>
</feature>
<evidence type="ECO:0000256" key="1">
    <source>
        <dbReference type="ARBA" id="ARBA00004141"/>
    </source>
</evidence>
<keyword evidence="9" id="KW-0479">Metal-binding</keyword>
<evidence type="ECO:0000256" key="5">
    <source>
        <dbReference type="ARBA" id="ARBA00022842"/>
    </source>
</evidence>
<dbReference type="CDD" id="cd04606">
    <property type="entry name" value="CBS_pair_Mg_transporter"/>
    <property type="match status" value="1"/>
</dbReference>
<feature type="transmembrane region" description="Helical" evidence="9">
    <location>
        <begin position="277"/>
        <end position="294"/>
    </location>
</feature>
<dbReference type="PROSITE" id="PS51371">
    <property type="entry name" value="CBS"/>
    <property type="match status" value="1"/>
</dbReference>
<comment type="subcellular location">
    <subcellularLocation>
        <location evidence="9">Cell membrane</location>
        <topology evidence="9">Multi-pass membrane protein</topology>
    </subcellularLocation>
    <subcellularLocation>
        <location evidence="1">Membrane</location>
        <topology evidence="1">Multi-pass membrane protein</topology>
    </subcellularLocation>
</comment>
<name>A0AAJ1Q585_9LACT</name>
<dbReference type="Pfam" id="PF01769">
    <property type="entry name" value="MgtE"/>
    <property type="match status" value="1"/>
</dbReference>
<keyword evidence="9" id="KW-1003">Cell membrane</keyword>
<evidence type="ECO:0000256" key="7">
    <source>
        <dbReference type="ARBA" id="ARBA00023136"/>
    </source>
</evidence>
<keyword evidence="4 9" id="KW-0812">Transmembrane</keyword>
<dbReference type="GO" id="GO:0015095">
    <property type="term" value="F:magnesium ion transmembrane transporter activity"/>
    <property type="evidence" value="ECO:0007669"/>
    <property type="project" value="UniProtKB-UniRule"/>
</dbReference>
<gene>
    <name evidence="11" type="primary">mgtE</name>
    <name evidence="11" type="ORF">QP433_02015</name>
</gene>
<evidence type="ECO:0000256" key="9">
    <source>
        <dbReference type="RuleBase" id="RU362011"/>
    </source>
</evidence>
<keyword evidence="6 9" id="KW-1133">Transmembrane helix</keyword>
<dbReference type="SUPFAM" id="SSF161093">
    <property type="entry name" value="MgtE membrane domain-like"/>
    <property type="match status" value="1"/>
</dbReference>
<keyword evidence="3 9" id="KW-0813">Transport</keyword>
<evidence type="ECO:0000256" key="3">
    <source>
        <dbReference type="ARBA" id="ARBA00022448"/>
    </source>
</evidence>
<dbReference type="Pfam" id="PF00571">
    <property type="entry name" value="CBS"/>
    <property type="match status" value="1"/>
</dbReference>
<accession>A0AAJ1Q585</accession>
<evidence type="ECO:0000313" key="12">
    <source>
        <dbReference type="Proteomes" id="UP001229251"/>
    </source>
</evidence>
<evidence type="ECO:0000256" key="8">
    <source>
        <dbReference type="PROSITE-ProRule" id="PRU00703"/>
    </source>
</evidence>
<feature type="transmembrane region" description="Helical" evidence="9">
    <location>
        <begin position="377"/>
        <end position="401"/>
    </location>
</feature>
<sequence>MVNRIYSSQELKDLQQHLNKMNPVDLAEHFSNLTPYEVAIRIKLLNKDLLADTFAELTKDKKLEIIQILSQDRIQELMQELDEDELVDTLQEMPANMVKQIMTRYIDEDRRPIINQLLGYPEDSVGSIMSVRFISCKMNDPIDKVKQAVLNSDLDADKLEQIWVTDPYLKLIGFIFLADLFRAKDDNLMPLMQSVNRTVSAHDDQEVVAKLALRYDLSQIPVVDRENRLIGTVPVEWAIDVVREEYDEDLSNIHGITDEPDEGYLESSNFAIAKSRTTWLVICLVTATITGFIIHRYESMLAGSVALAAYIPMLMDSGGNAGSQSSTTVIRSLFTGDITLANFFQVMFKEMSIGIYVGIILAVVNFLRILIMDNVPISINLTVSFTLIITVIISKMMGGILPLIAEKLKIDPTVMAGPIITTIVDTVSLLIYFEVASLMLGL</sequence>
<keyword evidence="7 9" id="KW-0472">Membrane</keyword>
<dbReference type="EMBL" id="JASOOE010000003">
    <property type="protein sequence ID" value="MDK7186748.1"/>
    <property type="molecule type" value="Genomic_DNA"/>
</dbReference>
<comment type="caution">
    <text evidence="9">Lacks conserved residue(s) required for the propagation of feature annotation.</text>
</comment>
<evidence type="ECO:0000256" key="2">
    <source>
        <dbReference type="ARBA" id="ARBA00009749"/>
    </source>
</evidence>
<dbReference type="SMART" id="SM00924">
    <property type="entry name" value="MgtE_N"/>
    <property type="match status" value="1"/>
</dbReference>
<dbReference type="PANTHER" id="PTHR43773">
    <property type="entry name" value="MAGNESIUM TRANSPORTER MGTE"/>
    <property type="match status" value="1"/>
</dbReference>
<dbReference type="AlphaFoldDB" id="A0AAJ1Q585"/>
<dbReference type="PANTHER" id="PTHR43773:SF1">
    <property type="entry name" value="MAGNESIUM TRANSPORTER MGTE"/>
    <property type="match status" value="1"/>
</dbReference>
<dbReference type="Proteomes" id="UP001229251">
    <property type="component" value="Unassembled WGS sequence"/>
</dbReference>
<dbReference type="InterPro" id="IPR000644">
    <property type="entry name" value="CBS_dom"/>
</dbReference>
<dbReference type="SUPFAM" id="SSF54631">
    <property type="entry name" value="CBS-domain pair"/>
    <property type="match status" value="1"/>
</dbReference>
<dbReference type="SUPFAM" id="SSF158791">
    <property type="entry name" value="MgtE N-terminal domain-like"/>
    <property type="match status" value="1"/>
</dbReference>
<keyword evidence="8" id="KW-0129">CBS domain</keyword>
<dbReference type="GO" id="GO:0005886">
    <property type="term" value="C:plasma membrane"/>
    <property type="evidence" value="ECO:0007669"/>
    <property type="project" value="UniProtKB-SubCell"/>
</dbReference>
<dbReference type="InterPro" id="IPR038076">
    <property type="entry name" value="MgtE_N_sf"/>
</dbReference>
<dbReference type="RefSeq" id="WP_285065386.1">
    <property type="nucleotide sequence ID" value="NZ_JASOOE010000003.1"/>
</dbReference>
<dbReference type="Gene3D" id="1.10.357.20">
    <property type="entry name" value="SLC41 divalent cation transporters, integral membrane domain"/>
    <property type="match status" value="1"/>
</dbReference>
<dbReference type="InterPro" id="IPR036739">
    <property type="entry name" value="SLC41_membr_dom_sf"/>
</dbReference>
<dbReference type="InterPro" id="IPR046342">
    <property type="entry name" value="CBS_dom_sf"/>
</dbReference>
<comment type="caution">
    <text evidence="11">The sequence shown here is derived from an EMBL/GenBank/DDBJ whole genome shotgun (WGS) entry which is preliminary data.</text>
</comment>
<keyword evidence="5 9" id="KW-0460">Magnesium</keyword>
<comment type="subunit">
    <text evidence="9">Homodimer.</text>
</comment>
<evidence type="ECO:0000259" key="10">
    <source>
        <dbReference type="PROSITE" id="PS51371"/>
    </source>
</evidence>
<protein>
    <recommendedName>
        <fullName evidence="9">Magnesium transporter MgtE</fullName>
    </recommendedName>
</protein>
<feature type="transmembrane region" description="Helical" evidence="9">
    <location>
        <begin position="353"/>
        <end position="371"/>
    </location>
</feature>
<dbReference type="InterPro" id="IPR006667">
    <property type="entry name" value="SLC41_membr_dom"/>
</dbReference>
<reference evidence="11" key="1">
    <citation type="submission" date="2023-05" db="EMBL/GenBank/DDBJ databases">
        <title>Cataloging the Phylogenetic Diversity of Human Bladder Bacteria.</title>
        <authorList>
            <person name="Du J."/>
        </authorList>
    </citation>
    <scope>NUCLEOTIDE SEQUENCE</scope>
    <source>
        <strain evidence="11">UMB1231</strain>
    </source>
</reference>
<organism evidence="11 12">
    <name type="scientific">Facklamia hominis</name>
    <dbReference type="NCBI Taxonomy" id="178214"/>
    <lineage>
        <taxon>Bacteria</taxon>
        <taxon>Bacillati</taxon>
        <taxon>Bacillota</taxon>
        <taxon>Bacilli</taxon>
        <taxon>Lactobacillales</taxon>
        <taxon>Aerococcaceae</taxon>
        <taxon>Facklamia</taxon>
    </lineage>
</organism>
<dbReference type="NCBIfam" id="TIGR00400">
    <property type="entry name" value="mgtE"/>
    <property type="match status" value="1"/>
</dbReference>
<dbReference type="GO" id="GO:0046872">
    <property type="term" value="F:metal ion binding"/>
    <property type="evidence" value="ECO:0007669"/>
    <property type="project" value="UniProtKB-KW"/>
</dbReference>
<dbReference type="Pfam" id="PF03448">
    <property type="entry name" value="MgtE_N"/>
    <property type="match status" value="1"/>
</dbReference>
<comment type="function">
    <text evidence="9">Acts as a magnesium transporter.</text>
</comment>
<dbReference type="InterPro" id="IPR006669">
    <property type="entry name" value="MgtE_transporter"/>
</dbReference>
<dbReference type="Gene3D" id="3.10.580.10">
    <property type="entry name" value="CBS-domain"/>
    <property type="match status" value="1"/>
</dbReference>
<dbReference type="InterPro" id="IPR006668">
    <property type="entry name" value="Mg_transptr_MgtE_intracell_dom"/>
</dbReference>